<protein>
    <recommendedName>
        <fullName evidence="5">CorA-like Mg2+ transporter protein</fullName>
    </recommendedName>
</protein>
<evidence type="ECO:0008006" key="5">
    <source>
        <dbReference type="Google" id="ProtNLM"/>
    </source>
</evidence>
<keyword evidence="2" id="KW-1133">Transmembrane helix</keyword>
<organism evidence="3 4">
    <name type="scientific">Streptomyces avidinii</name>
    <dbReference type="NCBI Taxonomy" id="1895"/>
    <lineage>
        <taxon>Bacteria</taxon>
        <taxon>Bacillati</taxon>
        <taxon>Actinomycetota</taxon>
        <taxon>Actinomycetes</taxon>
        <taxon>Kitasatosporales</taxon>
        <taxon>Streptomycetaceae</taxon>
        <taxon>Streptomyces</taxon>
    </lineage>
</organism>
<evidence type="ECO:0000313" key="4">
    <source>
        <dbReference type="Proteomes" id="UP001519310"/>
    </source>
</evidence>
<evidence type="ECO:0000313" key="3">
    <source>
        <dbReference type="EMBL" id="MBP2039935.1"/>
    </source>
</evidence>
<reference evidence="3 4" key="1">
    <citation type="submission" date="2021-03" db="EMBL/GenBank/DDBJ databases">
        <title>Genomic Encyclopedia of Type Strains, Phase IV (KMG-IV): sequencing the most valuable type-strain genomes for metagenomic binning, comparative biology and taxonomic classification.</title>
        <authorList>
            <person name="Goeker M."/>
        </authorList>
    </citation>
    <scope>NUCLEOTIDE SEQUENCE [LARGE SCALE GENOMIC DNA]</scope>
    <source>
        <strain evidence="3 4">DSM 40526</strain>
    </source>
</reference>
<keyword evidence="2" id="KW-0812">Transmembrane</keyword>
<dbReference type="Proteomes" id="UP001519310">
    <property type="component" value="Unassembled WGS sequence"/>
</dbReference>
<feature type="region of interest" description="Disordered" evidence="1">
    <location>
        <begin position="437"/>
        <end position="471"/>
    </location>
</feature>
<proteinExistence type="predicted"/>
<keyword evidence="4" id="KW-1185">Reference proteome</keyword>
<evidence type="ECO:0000256" key="2">
    <source>
        <dbReference type="SAM" id="Phobius"/>
    </source>
</evidence>
<keyword evidence="2" id="KW-0472">Membrane</keyword>
<accession>A0ABS4LCT2</accession>
<name>A0ABS4LCT2_STRAV</name>
<feature type="transmembrane region" description="Helical" evidence="2">
    <location>
        <begin position="381"/>
        <end position="403"/>
    </location>
</feature>
<sequence length="471" mass="51013">MYATSWTYAPDTANGGDDEAASLSPSAQLNLGRLASAYDRHADELPRILHREGLDTSLFTARRWSAAGEPPPTVATLWQFTAPSGQILLALTLDLAAPLLQCIPLLEDLYYADITFGGAGVEELAASRIGTAPSGLLPERHQLVFRASPTAADVPSPDDAQRIIYRADLPTRPGLDALCTPDELNRRPTTSGVLGPYVSLLTGHQDYVENAAFLSAVQAVASAARLREIRVLAESYARRFRARTDGNTRPHERRTLLERITMAQGHLELELGYSVEVPADLATLIPSLRPTSYHAALYEAMGLTDRAAAVSQTLQRLGNATAAELTSVESAELRAADRRRVRTVVAVTFVTTVTATLGLLFAFFGINAAEVDERRSMFDLAYAPVYALIAVVLVFGFLLYAALQAFDRAALRRSHSVQAPTWHGTHRLLASELGTALLDGRPPRVPEPRNQPTIERADAAPPTQPPGRRGP</sequence>
<evidence type="ECO:0000256" key="1">
    <source>
        <dbReference type="SAM" id="MobiDB-lite"/>
    </source>
</evidence>
<dbReference type="EMBL" id="JAGGLQ010000014">
    <property type="protein sequence ID" value="MBP2039935.1"/>
    <property type="molecule type" value="Genomic_DNA"/>
</dbReference>
<comment type="caution">
    <text evidence="3">The sequence shown here is derived from an EMBL/GenBank/DDBJ whole genome shotgun (WGS) entry which is preliminary data.</text>
</comment>
<gene>
    <name evidence="3" type="ORF">J2Z77_005785</name>
</gene>
<feature type="transmembrane region" description="Helical" evidence="2">
    <location>
        <begin position="344"/>
        <end position="369"/>
    </location>
</feature>
<dbReference type="RefSeq" id="WP_229920823.1">
    <property type="nucleotide sequence ID" value="NZ_BMVL01000019.1"/>
</dbReference>